<name>A0A1I0EWL1_9FIRM</name>
<dbReference type="RefSeq" id="WP_335743794.1">
    <property type="nucleotide sequence ID" value="NZ_FOIN01000015.1"/>
</dbReference>
<keyword evidence="3" id="KW-1185">Reference proteome</keyword>
<reference evidence="3" key="1">
    <citation type="submission" date="2016-10" db="EMBL/GenBank/DDBJ databases">
        <authorList>
            <person name="Varghese N."/>
            <person name="Submissions S."/>
        </authorList>
    </citation>
    <scope>NUCLEOTIDE SEQUENCE [LARGE SCALE GENOMIC DNA]</scope>
    <source>
        <strain evidence="3">DSM 1551</strain>
    </source>
</reference>
<dbReference type="GeneID" id="78289780"/>
<feature type="transmembrane region" description="Helical" evidence="1">
    <location>
        <begin position="49"/>
        <end position="66"/>
    </location>
</feature>
<keyword evidence="1" id="KW-0472">Membrane</keyword>
<sequence>FKTSFYTIFCQQPVIMSIIYFIVMGLGYFWCNPNLIEKSILFELFTKTIIWSLLSYGLYILLKILSKTKILNILFKKAKFIMTYLPYIYLIIFLLEAFIGLVMVFIFKEYNYAYAFLPILTIIHATKLSQNLINKFTTY</sequence>
<dbReference type="EMBL" id="FOIN01000015">
    <property type="protein sequence ID" value="SET49855.1"/>
    <property type="molecule type" value="Genomic_DNA"/>
</dbReference>
<keyword evidence="1" id="KW-1133">Transmembrane helix</keyword>
<protein>
    <submittedName>
        <fullName evidence="2">Uncharacterized protein</fullName>
    </submittedName>
</protein>
<organism evidence="2 3">
    <name type="scientific">Thomasclavelia cocleata</name>
    <dbReference type="NCBI Taxonomy" id="69824"/>
    <lineage>
        <taxon>Bacteria</taxon>
        <taxon>Bacillati</taxon>
        <taxon>Bacillota</taxon>
        <taxon>Erysipelotrichia</taxon>
        <taxon>Erysipelotrichales</taxon>
        <taxon>Coprobacillaceae</taxon>
        <taxon>Thomasclavelia</taxon>
    </lineage>
</organism>
<dbReference type="Proteomes" id="UP000198558">
    <property type="component" value="Unassembled WGS sequence"/>
</dbReference>
<evidence type="ECO:0000313" key="2">
    <source>
        <dbReference type="EMBL" id="SET49855.1"/>
    </source>
</evidence>
<feature type="transmembrane region" description="Helical" evidence="1">
    <location>
        <begin position="113"/>
        <end position="133"/>
    </location>
</feature>
<feature type="transmembrane region" description="Helical" evidence="1">
    <location>
        <begin position="12"/>
        <end position="29"/>
    </location>
</feature>
<accession>A0A1I0EWL1</accession>
<evidence type="ECO:0000313" key="3">
    <source>
        <dbReference type="Proteomes" id="UP000198558"/>
    </source>
</evidence>
<evidence type="ECO:0000256" key="1">
    <source>
        <dbReference type="SAM" id="Phobius"/>
    </source>
</evidence>
<feature type="non-terminal residue" evidence="2">
    <location>
        <position position="1"/>
    </location>
</feature>
<proteinExistence type="predicted"/>
<feature type="transmembrane region" description="Helical" evidence="1">
    <location>
        <begin position="87"/>
        <end position="107"/>
    </location>
</feature>
<gene>
    <name evidence="2" type="ORF">SAMN04489758_1151</name>
</gene>
<keyword evidence="1" id="KW-0812">Transmembrane</keyword>
<dbReference type="AlphaFoldDB" id="A0A1I0EWL1"/>